<sequence length="223" mass="23523">MRCRPSFPPIPPGKAWRSCPTQARHPLPPRDIPRICQKSASSTARGVTAGTRSPSTSNPPCSPSLITKEKPAAPVASWQSVPLRPDWPAARILLSPPGPELPSSAADRRLPGGGGQPLEPRGAGIEFWLGHVSSSPSDHRSTVVIPLPGMDEALTQAYESREGAPFTSSSSGRPGRGLGGARSARGPRKFVSLPAAEPGPVVNHHHRTLSTARPYYPSLAVGR</sequence>
<name>A0A8K0TJ31_9PEZI</name>
<comment type="caution">
    <text evidence="2">The sequence shown here is derived from an EMBL/GenBank/DDBJ whole genome shotgun (WGS) entry which is preliminary data.</text>
</comment>
<dbReference type="Proteomes" id="UP000813385">
    <property type="component" value="Unassembled WGS sequence"/>
</dbReference>
<protein>
    <submittedName>
        <fullName evidence="2">Uncharacterized protein</fullName>
    </submittedName>
</protein>
<feature type="region of interest" description="Disordered" evidence="1">
    <location>
        <begin position="1"/>
        <end position="77"/>
    </location>
</feature>
<organism evidence="2 3">
    <name type="scientific">Plectosphaerella cucumerina</name>
    <dbReference type="NCBI Taxonomy" id="40658"/>
    <lineage>
        <taxon>Eukaryota</taxon>
        <taxon>Fungi</taxon>
        <taxon>Dikarya</taxon>
        <taxon>Ascomycota</taxon>
        <taxon>Pezizomycotina</taxon>
        <taxon>Sordariomycetes</taxon>
        <taxon>Hypocreomycetidae</taxon>
        <taxon>Glomerellales</taxon>
        <taxon>Plectosphaerellaceae</taxon>
        <taxon>Plectosphaerella</taxon>
    </lineage>
</organism>
<evidence type="ECO:0000313" key="2">
    <source>
        <dbReference type="EMBL" id="KAH7368074.1"/>
    </source>
</evidence>
<dbReference type="AlphaFoldDB" id="A0A8K0TJ31"/>
<gene>
    <name evidence="2" type="ORF">B0T11DRAFT_60355</name>
</gene>
<feature type="region of interest" description="Disordered" evidence="1">
    <location>
        <begin position="157"/>
        <end position="209"/>
    </location>
</feature>
<reference evidence="2" key="1">
    <citation type="journal article" date="2021" name="Nat. Commun.">
        <title>Genetic determinants of endophytism in the Arabidopsis root mycobiome.</title>
        <authorList>
            <person name="Mesny F."/>
            <person name="Miyauchi S."/>
            <person name="Thiergart T."/>
            <person name="Pickel B."/>
            <person name="Atanasova L."/>
            <person name="Karlsson M."/>
            <person name="Huettel B."/>
            <person name="Barry K.W."/>
            <person name="Haridas S."/>
            <person name="Chen C."/>
            <person name="Bauer D."/>
            <person name="Andreopoulos W."/>
            <person name="Pangilinan J."/>
            <person name="LaButti K."/>
            <person name="Riley R."/>
            <person name="Lipzen A."/>
            <person name="Clum A."/>
            <person name="Drula E."/>
            <person name="Henrissat B."/>
            <person name="Kohler A."/>
            <person name="Grigoriev I.V."/>
            <person name="Martin F.M."/>
            <person name="Hacquard S."/>
        </authorList>
    </citation>
    <scope>NUCLEOTIDE SEQUENCE</scope>
    <source>
        <strain evidence="2">MPI-CAGE-AT-0016</strain>
    </source>
</reference>
<evidence type="ECO:0000256" key="1">
    <source>
        <dbReference type="SAM" id="MobiDB-lite"/>
    </source>
</evidence>
<accession>A0A8K0TJ31</accession>
<keyword evidence="3" id="KW-1185">Reference proteome</keyword>
<feature type="compositionally biased region" description="Pro residues" evidence="1">
    <location>
        <begin position="1"/>
        <end position="12"/>
    </location>
</feature>
<evidence type="ECO:0000313" key="3">
    <source>
        <dbReference type="Proteomes" id="UP000813385"/>
    </source>
</evidence>
<dbReference type="EMBL" id="JAGPXD010000002">
    <property type="protein sequence ID" value="KAH7368074.1"/>
    <property type="molecule type" value="Genomic_DNA"/>
</dbReference>
<proteinExistence type="predicted"/>
<feature type="region of interest" description="Disordered" evidence="1">
    <location>
        <begin position="89"/>
        <end position="122"/>
    </location>
</feature>